<dbReference type="eggNOG" id="COG2356">
    <property type="taxonomic scope" value="Bacteria"/>
</dbReference>
<accession>B0RJB4</accession>
<organism evidence="2 3">
    <name type="scientific">Clavibacter sepedonicus</name>
    <name type="common">Clavibacter michiganensis subsp. sepedonicus</name>
    <dbReference type="NCBI Taxonomy" id="31964"/>
    <lineage>
        <taxon>Bacteria</taxon>
        <taxon>Bacillati</taxon>
        <taxon>Actinomycetota</taxon>
        <taxon>Actinomycetes</taxon>
        <taxon>Micrococcales</taxon>
        <taxon>Microbacteriaceae</taxon>
        <taxon>Clavibacter</taxon>
    </lineage>
</organism>
<dbReference type="EMBL" id="AM849036">
    <property type="protein sequence ID" value="CAQ03304.1"/>
    <property type="molecule type" value="Genomic_DNA"/>
</dbReference>
<keyword evidence="3" id="KW-1185">Reference proteome</keyword>
<keyword evidence="2" id="KW-0614">Plasmid</keyword>
<proteinExistence type="predicted"/>
<dbReference type="AlphaFoldDB" id="B0RJB4"/>
<evidence type="ECO:0000313" key="2">
    <source>
        <dbReference type="EMBL" id="CAQ03304.1"/>
    </source>
</evidence>
<dbReference type="PANTHER" id="PTHR24094:SF15">
    <property type="entry name" value="AMP-DEPENDENT SYNTHETASE_LIGASE DOMAIN-CONTAINING PROTEIN-RELATED"/>
    <property type="match status" value="1"/>
</dbReference>
<geneLocation type="plasmid" evidence="2 3">
    <name>pCSL1</name>
</geneLocation>
<dbReference type="KEGG" id="cms:pCSL0061"/>
<evidence type="ECO:0000259" key="1">
    <source>
        <dbReference type="Pfam" id="PF07510"/>
    </source>
</evidence>
<dbReference type="PANTHER" id="PTHR24094">
    <property type="entry name" value="SECRETED PROTEIN"/>
    <property type="match status" value="1"/>
</dbReference>
<sequence length="293" mass="31498">MSDQRTAPGESLFASVGFLITVLAVGFFVAVQAGIPPAVDVYRWIHQRVDVSFESLDWNRNGAYVSLGPVTDDLAAAGLITLTPHPAINADAVKALLDAIPAGATGASYAYSPDAFGPRWSDTDQNGCDQRNDVLARDLTDIRYTPGTHNCVVSTGTFYDSYADNSGPISYYRAEELATGTSPAAIDEVVPLRWAWQHGANTWSAEQREKFATDFANLQTTQASSLAGKSDQDGPASWLPPAESHAACLYVTRFTNTVSQYHLTLDDDDRSAIRHVLDACTPPRPATPTTPAS</sequence>
<protein>
    <submittedName>
        <fullName evidence="2">Secreted protein</fullName>
    </submittedName>
</protein>
<evidence type="ECO:0000313" key="3">
    <source>
        <dbReference type="Proteomes" id="UP000001318"/>
    </source>
</evidence>
<dbReference type="HOGENOM" id="CLU_043034_0_1_11"/>
<dbReference type="GeneID" id="29472809"/>
<dbReference type="Pfam" id="PF07510">
    <property type="entry name" value="GmrSD_C"/>
    <property type="match status" value="1"/>
</dbReference>
<reference evidence="2 3" key="1">
    <citation type="journal article" date="2008" name="J. Bacteriol.">
        <title>Genome of the actinomycete plant pathogen Clavibacter michiganensis subsp. sepedonicus suggests recent niche adaptation.</title>
        <authorList>
            <person name="Bentley S.D."/>
            <person name="Corton C."/>
            <person name="Brown S.E."/>
            <person name="Barron A."/>
            <person name="Clark L."/>
            <person name="Doggett J."/>
            <person name="Harris B."/>
            <person name="Ormond D."/>
            <person name="Quail M.A."/>
            <person name="May G."/>
            <person name="Francis D."/>
            <person name="Knudson D."/>
            <person name="Parkhill J."/>
            <person name="Ishimaru C.A."/>
        </authorList>
    </citation>
    <scope>NUCLEOTIDE SEQUENCE [LARGE SCALE GENOMIC DNA]</scope>
    <source>
        <strain evidence="3">ATCC 33113 / DSM 20744 / JCM 9667 / LMG 2889 / ICMP 2535 / C-1</strain>
    </source>
</reference>
<dbReference type="RefSeq" id="WP_012300371.1">
    <property type="nucleotide sequence ID" value="NC_010408.1"/>
</dbReference>
<gene>
    <name evidence="2" type="ordered locus">pCSL0061</name>
</gene>
<dbReference type="Proteomes" id="UP000001318">
    <property type="component" value="Plasmid pCSL1"/>
</dbReference>
<name>B0RJB4_CLASE</name>
<dbReference type="InterPro" id="IPR011089">
    <property type="entry name" value="GmrSD_C"/>
</dbReference>
<feature type="domain" description="GmrSD restriction endonucleases C-terminal" evidence="1">
    <location>
        <begin position="129"/>
        <end position="264"/>
    </location>
</feature>